<evidence type="ECO:0000313" key="4">
    <source>
        <dbReference type="EMBL" id="EQD42011.1"/>
    </source>
</evidence>
<feature type="non-terminal residue" evidence="4">
    <location>
        <position position="153"/>
    </location>
</feature>
<sequence length="153" mass="16611">FHQLLAETDRAFPLYSDVRRCLDALARQGRTLAVVSNSTSEAWVRRVLDTAGILDHFARVTSSGTEGVAKPDPAIFRRTLERLGVPPAEALHVGDLEHTDARAAIAAGLSGLWLNRFGTGLGFDPPEITSLLEVAPWVHRRERGAAGPPPQLE</sequence>
<dbReference type="PANTHER" id="PTHR46470">
    <property type="entry name" value="N-ACYLNEURAMINATE-9-PHOSPHATASE"/>
    <property type="match status" value="1"/>
</dbReference>
<keyword evidence="3" id="KW-0460">Magnesium</keyword>
<comment type="caution">
    <text evidence="4">The sequence shown here is derived from an EMBL/GenBank/DDBJ whole genome shotgun (WGS) entry which is preliminary data.</text>
</comment>
<dbReference type="InterPro" id="IPR036412">
    <property type="entry name" value="HAD-like_sf"/>
</dbReference>
<dbReference type="InterPro" id="IPR023214">
    <property type="entry name" value="HAD_sf"/>
</dbReference>
<comment type="cofactor">
    <cofactor evidence="1">
        <name>Mg(2+)</name>
        <dbReference type="ChEBI" id="CHEBI:18420"/>
    </cofactor>
</comment>
<dbReference type="InterPro" id="IPR051400">
    <property type="entry name" value="HAD-like_hydrolase"/>
</dbReference>
<dbReference type="PRINTS" id="PR00413">
    <property type="entry name" value="HADHALOGNASE"/>
</dbReference>
<organism evidence="4">
    <name type="scientific">mine drainage metagenome</name>
    <dbReference type="NCBI Taxonomy" id="410659"/>
    <lineage>
        <taxon>unclassified sequences</taxon>
        <taxon>metagenomes</taxon>
        <taxon>ecological metagenomes</taxon>
    </lineage>
</organism>
<feature type="non-terminal residue" evidence="4">
    <location>
        <position position="1"/>
    </location>
</feature>
<dbReference type="Pfam" id="PF00702">
    <property type="entry name" value="Hydrolase"/>
    <property type="match status" value="1"/>
</dbReference>
<dbReference type="Gene3D" id="3.40.50.1000">
    <property type="entry name" value="HAD superfamily/HAD-like"/>
    <property type="match status" value="1"/>
</dbReference>
<accession>T0Z229</accession>
<evidence type="ECO:0000256" key="1">
    <source>
        <dbReference type="ARBA" id="ARBA00001946"/>
    </source>
</evidence>
<evidence type="ECO:0000256" key="3">
    <source>
        <dbReference type="ARBA" id="ARBA00022842"/>
    </source>
</evidence>
<dbReference type="SUPFAM" id="SSF56784">
    <property type="entry name" value="HAD-like"/>
    <property type="match status" value="1"/>
</dbReference>
<dbReference type="NCBIfam" id="TIGR01549">
    <property type="entry name" value="HAD-SF-IA-v1"/>
    <property type="match status" value="1"/>
</dbReference>
<reference evidence="4" key="2">
    <citation type="journal article" date="2014" name="ISME J.">
        <title>Microbial stratification in low pH oxic and suboxic macroscopic growths along an acid mine drainage.</title>
        <authorList>
            <person name="Mendez-Garcia C."/>
            <person name="Mesa V."/>
            <person name="Sprenger R.R."/>
            <person name="Richter M."/>
            <person name="Diez M.S."/>
            <person name="Solano J."/>
            <person name="Bargiela R."/>
            <person name="Golyshina O.V."/>
            <person name="Manteca A."/>
            <person name="Ramos J.L."/>
            <person name="Gallego J.R."/>
            <person name="Llorente I."/>
            <person name="Martins Dos Santos V.A."/>
            <person name="Jensen O.N."/>
            <person name="Pelaez A.I."/>
            <person name="Sanchez J."/>
            <person name="Ferrer M."/>
        </authorList>
    </citation>
    <scope>NUCLEOTIDE SEQUENCE</scope>
</reference>
<name>T0Z229_9ZZZZ</name>
<gene>
    <name evidence="4" type="ORF">B1A_15990</name>
</gene>
<dbReference type="GO" id="GO:0016787">
    <property type="term" value="F:hydrolase activity"/>
    <property type="evidence" value="ECO:0007669"/>
    <property type="project" value="UniProtKB-KW"/>
</dbReference>
<dbReference type="EMBL" id="AUZX01011748">
    <property type="protein sequence ID" value="EQD42011.1"/>
    <property type="molecule type" value="Genomic_DNA"/>
</dbReference>
<dbReference type="GO" id="GO:0044281">
    <property type="term" value="P:small molecule metabolic process"/>
    <property type="evidence" value="ECO:0007669"/>
    <property type="project" value="UniProtKB-ARBA"/>
</dbReference>
<dbReference type="InterPro" id="IPR006439">
    <property type="entry name" value="HAD-SF_hydro_IA"/>
</dbReference>
<dbReference type="PANTHER" id="PTHR46470:SF4">
    <property type="entry name" value="5-AMINO-6-(5-PHOSPHO-D-RIBITYLAMINO)URACIL PHOSPHATASE YIGB"/>
    <property type="match status" value="1"/>
</dbReference>
<proteinExistence type="predicted"/>
<evidence type="ECO:0000256" key="2">
    <source>
        <dbReference type="ARBA" id="ARBA00022801"/>
    </source>
</evidence>
<protein>
    <submittedName>
        <fullName evidence="4">Hydrolase, haloacid dehalogenase-like family</fullName>
    </submittedName>
</protein>
<reference evidence="4" key="1">
    <citation type="submission" date="2013-08" db="EMBL/GenBank/DDBJ databases">
        <authorList>
            <person name="Mendez C."/>
            <person name="Richter M."/>
            <person name="Ferrer M."/>
            <person name="Sanchez J."/>
        </authorList>
    </citation>
    <scope>NUCLEOTIDE SEQUENCE</scope>
</reference>
<dbReference type="NCBIfam" id="TIGR01509">
    <property type="entry name" value="HAD-SF-IA-v3"/>
    <property type="match status" value="1"/>
</dbReference>
<dbReference type="AlphaFoldDB" id="T0Z229"/>
<keyword evidence="2 4" id="KW-0378">Hydrolase</keyword>